<dbReference type="Gene3D" id="3.30.70.270">
    <property type="match status" value="1"/>
</dbReference>
<dbReference type="EMBL" id="BMAW01087029">
    <property type="protein sequence ID" value="GFU49669.1"/>
    <property type="molecule type" value="Genomic_DNA"/>
</dbReference>
<comment type="caution">
    <text evidence="2">The sequence shown here is derived from an EMBL/GenBank/DDBJ whole genome shotgun (WGS) entry which is preliminary data.</text>
</comment>
<evidence type="ECO:0000313" key="3">
    <source>
        <dbReference type="Proteomes" id="UP000887013"/>
    </source>
</evidence>
<sequence>MKLFKRPHYPIPTVDALVTKLQGDKVFTILDAKNGFWQLPFYEESSYLTTFCTPWMSYRFLVLPFGLNSAPEEFQKAMDETYEDDEDINPYFVDITLGSSTVEEHCRLLP</sequence>
<dbReference type="Pfam" id="PF00078">
    <property type="entry name" value="RVT_1"/>
    <property type="match status" value="1"/>
</dbReference>
<dbReference type="SUPFAM" id="SSF56672">
    <property type="entry name" value="DNA/RNA polymerases"/>
    <property type="match status" value="1"/>
</dbReference>
<keyword evidence="3" id="KW-1185">Reference proteome</keyword>
<dbReference type="Gene3D" id="3.10.10.10">
    <property type="entry name" value="HIV Type 1 Reverse Transcriptase, subunit A, domain 1"/>
    <property type="match status" value="1"/>
</dbReference>
<evidence type="ECO:0000313" key="2">
    <source>
        <dbReference type="EMBL" id="GFU49669.1"/>
    </source>
</evidence>
<accession>A0A8X6QXT1</accession>
<dbReference type="InterPro" id="IPR043502">
    <property type="entry name" value="DNA/RNA_pol_sf"/>
</dbReference>
<dbReference type="PANTHER" id="PTHR37984">
    <property type="entry name" value="PROTEIN CBG26694"/>
    <property type="match status" value="1"/>
</dbReference>
<dbReference type="CDD" id="cd01647">
    <property type="entry name" value="RT_LTR"/>
    <property type="match status" value="1"/>
</dbReference>
<feature type="domain" description="Reverse transcriptase" evidence="1">
    <location>
        <begin position="8"/>
        <end position="107"/>
    </location>
</feature>
<organism evidence="2 3">
    <name type="scientific">Nephila pilipes</name>
    <name type="common">Giant wood spider</name>
    <name type="synonym">Nephila maculata</name>
    <dbReference type="NCBI Taxonomy" id="299642"/>
    <lineage>
        <taxon>Eukaryota</taxon>
        <taxon>Metazoa</taxon>
        <taxon>Ecdysozoa</taxon>
        <taxon>Arthropoda</taxon>
        <taxon>Chelicerata</taxon>
        <taxon>Arachnida</taxon>
        <taxon>Araneae</taxon>
        <taxon>Araneomorphae</taxon>
        <taxon>Entelegynae</taxon>
        <taxon>Araneoidea</taxon>
        <taxon>Nephilidae</taxon>
        <taxon>Nephila</taxon>
    </lineage>
</organism>
<dbReference type="GO" id="GO:0071897">
    <property type="term" value="P:DNA biosynthetic process"/>
    <property type="evidence" value="ECO:0007669"/>
    <property type="project" value="UniProtKB-ARBA"/>
</dbReference>
<gene>
    <name evidence="2" type="primary">pol_4216</name>
    <name evidence="2" type="ORF">NPIL_446871</name>
</gene>
<evidence type="ECO:0000259" key="1">
    <source>
        <dbReference type="Pfam" id="PF00078"/>
    </source>
</evidence>
<protein>
    <submittedName>
        <fullName evidence="2">Retrovirus-related Pol polyprotein from transposon 17.6</fullName>
    </submittedName>
</protein>
<dbReference type="InterPro" id="IPR043128">
    <property type="entry name" value="Rev_trsase/Diguanyl_cyclase"/>
</dbReference>
<dbReference type="PANTHER" id="PTHR37984:SF5">
    <property type="entry name" value="PROTEIN NYNRIN-LIKE"/>
    <property type="match status" value="1"/>
</dbReference>
<dbReference type="AlphaFoldDB" id="A0A8X6QXT1"/>
<proteinExistence type="predicted"/>
<reference evidence="2" key="1">
    <citation type="submission" date="2020-08" db="EMBL/GenBank/DDBJ databases">
        <title>Multicomponent nature underlies the extraordinary mechanical properties of spider dragline silk.</title>
        <authorList>
            <person name="Kono N."/>
            <person name="Nakamura H."/>
            <person name="Mori M."/>
            <person name="Yoshida Y."/>
            <person name="Ohtoshi R."/>
            <person name="Malay A.D."/>
            <person name="Moran D.A.P."/>
            <person name="Tomita M."/>
            <person name="Numata K."/>
            <person name="Arakawa K."/>
        </authorList>
    </citation>
    <scope>NUCLEOTIDE SEQUENCE</scope>
</reference>
<dbReference type="InterPro" id="IPR050951">
    <property type="entry name" value="Retrovirus_Pol_polyprotein"/>
</dbReference>
<name>A0A8X6QXT1_NEPPI</name>
<dbReference type="OrthoDB" id="2286242at2759"/>
<dbReference type="InterPro" id="IPR000477">
    <property type="entry name" value="RT_dom"/>
</dbReference>
<dbReference type="Proteomes" id="UP000887013">
    <property type="component" value="Unassembled WGS sequence"/>
</dbReference>